<dbReference type="Gene3D" id="3.30.1490.70">
    <property type="match status" value="1"/>
</dbReference>
<dbReference type="EMBL" id="CP003423">
    <property type="protein sequence ID" value="AFH43234.1"/>
    <property type="molecule type" value="Genomic_DNA"/>
</dbReference>
<dbReference type="Gene3D" id="1.20.58.2250">
    <property type="match status" value="1"/>
</dbReference>
<reference evidence="3 4" key="2">
    <citation type="journal article" date="2014" name="Extremophiles">
        <title>Analysis of the complete genome of Fervidococcus fontis confirms the distinct phylogenetic position of the order Fervidicoccales and suggests its environmental function.</title>
        <authorList>
            <person name="Lebedinsky A.V."/>
            <person name="Mardanov A.V."/>
            <person name="Kublanov I.V."/>
            <person name="Gumerov V.M."/>
            <person name="Beletsky A.V."/>
            <person name="Perevalova A.A."/>
            <person name="Bidzhieva S.Kh."/>
            <person name="Bonch-Osmolovskaya E.A."/>
            <person name="Skryabin K.G."/>
            <person name="Ravin N.V."/>
        </authorList>
    </citation>
    <scope>NUCLEOTIDE SEQUENCE [LARGE SCALE GENOMIC DNA]</scope>
    <source>
        <strain evidence="4">DSM 19380 / VKM B-2539 / Kam940</strain>
    </source>
</reference>
<proteinExistence type="predicted"/>
<keyword evidence="3" id="KW-0436">Ligase</keyword>
<dbReference type="GO" id="GO:0016874">
    <property type="term" value="F:ligase activity"/>
    <property type="evidence" value="ECO:0007669"/>
    <property type="project" value="UniProtKB-KW"/>
</dbReference>
<dbReference type="STRING" id="1163730.FFONT_1246"/>
<dbReference type="HOGENOM" id="CLU_061502_0_0_2"/>
<evidence type="ECO:0000313" key="3">
    <source>
        <dbReference type="EMBL" id="AFH43234.1"/>
    </source>
</evidence>
<accession>I0A2M7</accession>
<dbReference type="InParanoid" id="I0A2M7"/>
<reference evidence="4" key="1">
    <citation type="submission" date="2012-03" db="EMBL/GenBank/DDBJ databases">
        <title>Fervidicoccus fontis complete genome analysis confirms its distinct phylogenetic position and predicts its environmental function.</title>
        <authorList>
            <person name="Lebedinsky A.V."/>
            <person name="Mardanov A.V."/>
            <person name="Gumerov V.M."/>
            <person name="Beletsky A.V."/>
            <person name="Kublanov I.V."/>
            <person name="Perevalova A.A."/>
            <person name="Bonch-Osmolovskaya E.A."/>
            <person name="Ravin N.V."/>
            <person name="Skryabin K.G."/>
        </authorList>
    </citation>
    <scope>NUCLEOTIDE SEQUENCE [LARGE SCALE GENOMIC DNA]</scope>
    <source>
        <strain evidence="4">DSM 19380 / VKM B-2539 / Kam940</strain>
    </source>
</reference>
<dbReference type="Gene3D" id="3.30.70.3360">
    <property type="match status" value="1"/>
</dbReference>
<name>I0A2M7_FERFK</name>
<dbReference type="eggNOG" id="arCOG04218">
    <property type="taxonomic scope" value="Archaea"/>
</dbReference>
<dbReference type="Gene3D" id="3.10.450.740">
    <property type="match status" value="1"/>
</dbReference>
<dbReference type="KEGG" id="ffo:FFONT_1246"/>
<dbReference type="Proteomes" id="UP000007391">
    <property type="component" value="Chromosome"/>
</dbReference>
<dbReference type="Pfam" id="PF18330">
    <property type="entry name" value="Lig_C"/>
    <property type="match status" value="1"/>
</dbReference>
<dbReference type="InterPro" id="IPR001072">
    <property type="entry name" value="RNA_ligase_Pab1020"/>
</dbReference>
<dbReference type="AlphaFoldDB" id="I0A2M7"/>
<dbReference type="Pfam" id="PF09414">
    <property type="entry name" value="RNA_ligase"/>
    <property type="match status" value="1"/>
</dbReference>
<dbReference type="PRINTS" id="PR01048">
    <property type="entry name" value="Y414FAMILY"/>
</dbReference>
<keyword evidence="4" id="KW-1185">Reference proteome</keyword>
<gene>
    <name evidence="3" type="ordered locus">FFONT_1246</name>
</gene>
<evidence type="ECO:0000259" key="2">
    <source>
        <dbReference type="Pfam" id="PF18330"/>
    </source>
</evidence>
<sequence>MESYKMGNFMISSSLMADVLNISENEARKILNSKNVRFLNYNDIEYLTFRRTIGRIPEGSVIIYSKNKKALFVPGYPQIKRALILSTAISRHFLDYIVVEEKLNGYNVRIVRYYGKILTITRGGYICPYTTQKIKELLEKLGGKINKGEVVFVEVVGDENPYTRYKYPNCNGFCFFVIDVLKGKKWLDVKQKERFCRERNLPCVKQYGIVKKDETAKLWEIIRKLEKDEREGIVLKDIKNRVSPLKYTTSYCNIGDIRDGMKFFFDEGKGYIFPRILREMFKIEEENLDKSELEKREIELGKALLESAIESINSFKKNGYLGEEFSLRFKNINEMNEFVSFMKKQGGLIEIREVKKENGEIIAKFLKRKRTEKIIEDIIKRGISPLD</sequence>
<organism evidence="3 4">
    <name type="scientific">Fervidicoccus fontis (strain DSM 19380 / JCM 18336 / VKM B-2539 / Kam940)</name>
    <dbReference type="NCBI Taxonomy" id="1163730"/>
    <lineage>
        <taxon>Archaea</taxon>
        <taxon>Thermoproteota</taxon>
        <taxon>Thermoprotei</taxon>
        <taxon>Fervidicoccales</taxon>
        <taxon>Fervidicoccaceae</taxon>
        <taxon>Fervidicoccus</taxon>
    </lineage>
</organism>
<dbReference type="InterPro" id="IPR021122">
    <property type="entry name" value="RNA_ligase_dom_REL/Rnl2"/>
</dbReference>
<dbReference type="NCBIfam" id="TIGR01209">
    <property type="entry name" value="RNA ligase"/>
    <property type="match status" value="1"/>
</dbReference>
<feature type="domain" description="RNA ligase" evidence="1">
    <location>
        <begin position="96"/>
        <end position="248"/>
    </location>
</feature>
<evidence type="ECO:0000313" key="4">
    <source>
        <dbReference type="Proteomes" id="UP000007391"/>
    </source>
</evidence>
<evidence type="ECO:0000259" key="1">
    <source>
        <dbReference type="Pfam" id="PF09414"/>
    </source>
</evidence>
<dbReference type="InterPro" id="IPR041596">
    <property type="entry name" value="Lig_Pab1020_C"/>
</dbReference>
<protein>
    <submittedName>
        <fullName evidence="3">ATP dependent DNA ligase</fullName>
    </submittedName>
</protein>
<feature type="domain" description="RNA ligase Pab1020 C-terminal" evidence="2">
    <location>
        <begin position="261"/>
        <end position="372"/>
    </location>
</feature>
<dbReference type="SUPFAM" id="SSF56091">
    <property type="entry name" value="DNA ligase/mRNA capping enzyme, catalytic domain"/>
    <property type="match status" value="1"/>
</dbReference>
<dbReference type="Gene3D" id="3.30.470.30">
    <property type="entry name" value="DNA ligase/mRNA capping enzyme"/>
    <property type="match status" value="1"/>
</dbReference>